<dbReference type="EMBL" id="BMZR01000001">
    <property type="protein sequence ID" value="GHD25522.1"/>
    <property type="molecule type" value="Genomic_DNA"/>
</dbReference>
<dbReference type="Proteomes" id="UP000610203">
    <property type="component" value="Unassembled WGS sequence"/>
</dbReference>
<protein>
    <recommendedName>
        <fullName evidence="3">Bifunctional DNA primase/helicase</fullName>
    </recommendedName>
</protein>
<dbReference type="InterPro" id="IPR034154">
    <property type="entry name" value="TOPRIM_DnaG/twinkle"/>
</dbReference>
<name>A0ABQ3GP70_9GAMM</name>
<accession>A0ABQ3GP70</accession>
<evidence type="ECO:0008006" key="3">
    <source>
        <dbReference type="Google" id="ProtNLM"/>
    </source>
</evidence>
<comment type="caution">
    <text evidence="1">The sequence shown here is derived from an EMBL/GenBank/DDBJ whole genome shotgun (WGS) entry which is preliminary data.</text>
</comment>
<evidence type="ECO:0000313" key="2">
    <source>
        <dbReference type="Proteomes" id="UP000610203"/>
    </source>
</evidence>
<sequence>MEVHVRDLFSDLFTDWSATYKQTDVSPNAAADAYLNEGRGLSIKSIKGSYSQEQYTNRELGISSATVRFQLPNGGWWERIIDKADRFPRKANLKYGYDLKGYWWWHPANTQLPTEIWITEGIFDATALHEHGLDTVSSISCSNFPEHSLYELKNKYNKEKRTLPTLVWAYDNDKAGKDYTKKFVKLAANMGFECVAAQPPYEKHRKLDWNDLHEMGRLTSEHLEHYRYLGNLLTATSASEAAVIMYMHTKRTSFYLEYNYRTWWFELDTKALSTCIGVEKHQVGSYLESVSDLTDVDEQMPEFVKSCSTVTELCNAKLEALYFQRNEITDESWYFMRVATAKGAVTTTITGDQLSSPSKFKPRLLSVYAGVFWTGAAGQLDIIMRHQTEALKEVKTTDFIGYSKEFGAYIFNDTAVHKGKSVAINEQDYFKLGRLEVKSLANSPTMHLNTKDKPNFDWWPKFNKVRGDYGTVVMAWWLGTYFAEQIRGIDRSFPFFELVGQAGAGKSRLLEFLWRLSGREDYEGFDPSKATSVAIYREFAQVSNMPIALIEGDRNDEDGKKSYSKFEWDQLKDAFNGRSIRSRGVKNNGNDTYSPPFRAAIMISQNEPIQASEAMLTRLLHIRLTREGQTLEGKYIVDELDRIPLEVTSQFMVKAILNEEAILQTYKEKVRIYEAFYHSAGITHTRIALNHAQVAAMVDCLHLHVLDGVMTDEQAKTAKSTLITMAEQRVARLSNDHPLVEQFWEIYEYLESSADCNMNHYAADKKKIAINLPAFYKIAQSEGQRLPEQTEMKRLLKSSRKHKFIDSNVPVSSAVYKSKTVKCWVFEEGLES</sequence>
<dbReference type="SUPFAM" id="SSF56731">
    <property type="entry name" value="DNA primase core"/>
    <property type="match status" value="1"/>
</dbReference>
<dbReference type="Pfam" id="PF13155">
    <property type="entry name" value="Toprim_2"/>
    <property type="match status" value="1"/>
</dbReference>
<evidence type="ECO:0000313" key="1">
    <source>
        <dbReference type="EMBL" id="GHD25522.1"/>
    </source>
</evidence>
<dbReference type="Gene3D" id="3.40.1360.10">
    <property type="match status" value="1"/>
</dbReference>
<organism evidence="1 2">
    <name type="scientific">Psychrobacter glaciei</name>
    <dbReference type="NCBI Taxonomy" id="619771"/>
    <lineage>
        <taxon>Bacteria</taxon>
        <taxon>Pseudomonadati</taxon>
        <taxon>Pseudomonadota</taxon>
        <taxon>Gammaproteobacteria</taxon>
        <taxon>Moraxellales</taxon>
        <taxon>Moraxellaceae</taxon>
        <taxon>Psychrobacter</taxon>
    </lineage>
</organism>
<reference evidence="2" key="1">
    <citation type="journal article" date="2019" name="Int. J. Syst. Evol. Microbiol.">
        <title>The Global Catalogue of Microorganisms (GCM) 10K type strain sequencing project: providing services to taxonomists for standard genome sequencing and annotation.</title>
        <authorList>
            <consortium name="The Broad Institute Genomics Platform"/>
            <consortium name="The Broad Institute Genome Sequencing Center for Infectious Disease"/>
            <person name="Wu L."/>
            <person name="Ma J."/>
        </authorList>
    </citation>
    <scope>NUCLEOTIDE SEQUENCE [LARGE SCALE GENOMIC DNA]</scope>
    <source>
        <strain evidence="2">KCTC 42280</strain>
    </source>
</reference>
<gene>
    <name evidence="1" type="primary">orf37</name>
    <name evidence="1" type="ORF">GCM10016272_01420</name>
</gene>
<keyword evidence="2" id="KW-1185">Reference proteome</keyword>
<dbReference type="CDD" id="cd01029">
    <property type="entry name" value="TOPRIM_primases"/>
    <property type="match status" value="1"/>
</dbReference>
<proteinExistence type="predicted"/>